<dbReference type="Proteomes" id="UP000295645">
    <property type="component" value="Unassembled WGS sequence"/>
</dbReference>
<dbReference type="EMBL" id="SMCS01000003">
    <property type="protein sequence ID" value="TCV94913.1"/>
    <property type="molecule type" value="Genomic_DNA"/>
</dbReference>
<dbReference type="AlphaFoldDB" id="A0A4R3YUM9"/>
<reference evidence="2 3" key="1">
    <citation type="submission" date="2019-03" db="EMBL/GenBank/DDBJ databases">
        <title>Above-ground endophytic microbial communities from plants in different locations in the United States.</title>
        <authorList>
            <person name="Frank C."/>
        </authorList>
    </citation>
    <scope>NUCLEOTIDE SEQUENCE [LARGE SCALE GENOMIC DNA]</scope>
    <source>
        <strain evidence="2 3">LP_13_YM</strain>
    </source>
</reference>
<feature type="transmembrane region" description="Helical" evidence="1">
    <location>
        <begin position="12"/>
        <end position="32"/>
    </location>
</feature>
<sequence>MPGKGQAFRVFGLFPNYLTYTAPVMPITFLWMTRKLLSRL</sequence>
<comment type="caution">
    <text evidence="2">The sequence shown here is derived from an EMBL/GenBank/DDBJ whole genome shotgun (WGS) entry which is preliminary data.</text>
</comment>
<keyword evidence="1" id="KW-0812">Transmembrane</keyword>
<evidence type="ECO:0000256" key="1">
    <source>
        <dbReference type="SAM" id="Phobius"/>
    </source>
</evidence>
<gene>
    <name evidence="2" type="ORF">EC912_103406</name>
</gene>
<accession>A0A4R3YUM9</accession>
<name>A0A4R3YUM9_9GAMM</name>
<keyword evidence="1" id="KW-1133">Transmembrane helix</keyword>
<evidence type="ECO:0000313" key="3">
    <source>
        <dbReference type="Proteomes" id="UP000295645"/>
    </source>
</evidence>
<organism evidence="2 3">
    <name type="scientific">Luteibacter rhizovicinus</name>
    <dbReference type="NCBI Taxonomy" id="242606"/>
    <lineage>
        <taxon>Bacteria</taxon>
        <taxon>Pseudomonadati</taxon>
        <taxon>Pseudomonadota</taxon>
        <taxon>Gammaproteobacteria</taxon>
        <taxon>Lysobacterales</taxon>
        <taxon>Rhodanobacteraceae</taxon>
        <taxon>Luteibacter</taxon>
    </lineage>
</organism>
<proteinExistence type="predicted"/>
<protein>
    <submittedName>
        <fullName evidence="2">Uncharacterized protein</fullName>
    </submittedName>
</protein>
<evidence type="ECO:0000313" key="2">
    <source>
        <dbReference type="EMBL" id="TCV94913.1"/>
    </source>
</evidence>
<keyword evidence="1" id="KW-0472">Membrane</keyword>
<keyword evidence="3" id="KW-1185">Reference proteome</keyword>